<dbReference type="PANTHER" id="PTHR30087">
    <property type="entry name" value="INNER MEMBRANE PROTEIN"/>
    <property type="match status" value="1"/>
</dbReference>
<dbReference type="KEGG" id="kst:KSMBR1_0799"/>
<evidence type="ECO:0000313" key="2">
    <source>
        <dbReference type="EMBL" id="CAJ74093.1"/>
    </source>
</evidence>
<dbReference type="EMBL" id="CT573071">
    <property type="protein sequence ID" value="CAJ74093.1"/>
    <property type="molecule type" value="Genomic_DNA"/>
</dbReference>
<proteinExistence type="predicted"/>
<evidence type="ECO:0000259" key="1">
    <source>
        <dbReference type="Pfam" id="PF08349"/>
    </source>
</evidence>
<dbReference type="Pfam" id="PF08349">
    <property type="entry name" value="DUF1722"/>
    <property type="match status" value="1"/>
</dbReference>
<gene>
    <name evidence="3" type="ORF">KsCSTR_17440</name>
    <name evidence="4" type="ORF">KSMBR1_0799</name>
    <name evidence="2" type="ORF">kuste3332</name>
</gene>
<dbReference type="Pfam" id="PF04463">
    <property type="entry name" value="2-thiour_desulf"/>
    <property type="match status" value="1"/>
</dbReference>
<keyword evidence="5" id="KW-1185">Reference proteome</keyword>
<dbReference type="Proteomes" id="UP000501926">
    <property type="component" value="Chromosome"/>
</dbReference>
<feature type="domain" description="DUF1722" evidence="1">
    <location>
        <begin position="208"/>
        <end position="324"/>
    </location>
</feature>
<reference evidence="5" key="3">
    <citation type="submission" date="2017-10" db="EMBL/GenBank/DDBJ databases">
        <authorList>
            <person name="Frank J."/>
        </authorList>
    </citation>
    <scope>NUCLEOTIDE SEQUENCE [LARGE SCALE GENOMIC DNA]</scope>
</reference>
<evidence type="ECO:0000313" key="3">
    <source>
        <dbReference type="EMBL" id="QII11123.1"/>
    </source>
</evidence>
<organism evidence="2">
    <name type="scientific">Kuenenia stuttgartiensis</name>
    <dbReference type="NCBI Taxonomy" id="174633"/>
    <lineage>
        <taxon>Bacteria</taxon>
        <taxon>Pseudomonadati</taxon>
        <taxon>Planctomycetota</taxon>
        <taxon>Candidatus Brocadiia</taxon>
        <taxon>Candidatus Brocadiales</taxon>
        <taxon>Candidatus Brocadiaceae</taxon>
        <taxon>Candidatus Kuenenia</taxon>
    </lineage>
</organism>
<protein>
    <recommendedName>
        <fullName evidence="1">DUF1722 domain-containing protein</fullName>
    </recommendedName>
</protein>
<dbReference type="AlphaFoldDB" id="Q1Q251"/>
<dbReference type="Proteomes" id="UP000221734">
    <property type="component" value="Chromosome Kuenenia_stuttgartiensis_MBR1"/>
</dbReference>
<reference evidence="2" key="2">
    <citation type="submission" date="2006-01" db="EMBL/GenBank/DDBJ databases">
        <authorList>
            <person name="Genoscope"/>
        </authorList>
    </citation>
    <scope>NUCLEOTIDE SEQUENCE</scope>
</reference>
<dbReference type="EMBL" id="LT934425">
    <property type="protein sequence ID" value="SOH03310.1"/>
    <property type="molecule type" value="Genomic_DNA"/>
</dbReference>
<dbReference type="InterPro" id="IPR007553">
    <property type="entry name" value="2-thiour_desulf"/>
</dbReference>
<accession>Q1Q251</accession>
<evidence type="ECO:0000313" key="5">
    <source>
        <dbReference type="Proteomes" id="UP000221734"/>
    </source>
</evidence>
<reference evidence="4" key="4">
    <citation type="submission" date="2017-10" db="EMBL/GenBank/DDBJ databases">
        <authorList>
            <person name="Banno H."/>
            <person name="Chua N.-H."/>
        </authorList>
    </citation>
    <scope>NUCLEOTIDE SEQUENCE [LARGE SCALE GENOMIC DNA]</scope>
    <source>
        <strain evidence="4">Kuenenia_mbr1_ru-nijmegen</strain>
    </source>
</reference>
<dbReference type="EMBL" id="CP049055">
    <property type="protein sequence ID" value="QII11123.1"/>
    <property type="molecule type" value="Genomic_DNA"/>
</dbReference>
<reference evidence="3 6" key="5">
    <citation type="submission" date="2020-02" db="EMBL/GenBank/DDBJ databases">
        <title>Newly sequenced genome of strain CSTR1 showed variability in Candidatus Kuenenia stuttgartiensis genomes.</title>
        <authorList>
            <person name="Ding C."/>
            <person name="Adrian L."/>
        </authorList>
    </citation>
    <scope>NUCLEOTIDE SEQUENCE [LARGE SCALE GENOMIC DNA]</scope>
    <source>
        <strain evidence="3 6">CSTR1</strain>
    </source>
</reference>
<dbReference type="InterPro" id="IPR013560">
    <property type="entry name" value="DUF1722"/>
</dbReference>
<dbReference type="PANTHER" id="PTHR30087:SF0">
    <property type="entry name" value="INNER MEMBRANE PROTEIN"/>
    <property type="match status" value="1"/>
</dbReference>
<dbReference type="PIRSF" id="PIRSF037004">
    <property type="entry name" value="UCP037004"/>
    <property type="match status" value="1"/>
</dbReference>
<name>Q1Q251_KUEST</name>
<reference evidence="2" key="1">
    <citation type="journal article" date="2006" name="Nature">
        <title>Deciphering the evolution and metabolism of an anammox bacterium from a community genome.</title>
        <authorList>
            <person name="Strous M."/>
            <person name="Pelletier E."/>
            <person name="Mangenot S."/>
            <person name="Rattei T."/>
            <person name="Lehner A."/>
            <person name="Taylor M.W."/>
            <person name="Horn M."/>
            <person name="Daims H."/>
            <person name="Bartol-Mavel D."/>
            <person name="Wincker P."/>
            <person name="Barbe V."/>
            <person name="Fonknechten N."/>
            <person name="Vallenet D."/>
            <person name="Segurens B."/>
            <person name="Schenowitz-Truong C."/>
            <person name="Medigue C."/>
            <person name="Collingro A."/>
            <person name="Snel B."/>
            <person name="Dutilh B.E."/>
            <person name="OpDenCamp H.J.M."/>
            <person name="vanDerDrift C."/>
            <person name="Cirpus I."/>
            <person name="vanDePas-Schoonen K.T."/>
            <person name="Harhangi H.R."/>
            <person name="vanNiftrik L."/>
            <person name="Schmid M."/>
            <person name="Keltjens J."/>
            <person name="vanDeVossenberg J."/>
            <person name="Kartal B."/>
            <person name="Meier H."/>
            <person name="Frishman D."/>
            <person name="Huynen M.A."/>
            <person name="Mewes H."/>
            <person name="Weissenbach J."/>
            <person name="Jetten M.S.M."/>
            <person name="Wagner M."/>
            <person name="LePaslier D."/>
        </authorList>
    </citation>
    <scope>NUCLEOTIDE SEQUENCE</scope>
</reference>
<evidence type="ECO:0000313" key="6">
    <source>
        <dbReference type="Proteomes" id="UP000501926"/>
    </source>
</evidence>
<sequence length="333" mass="38498">MLRPCTIRQHVLAQKQMDEKIKLGISACMLGENVRHDGGHKLDHYLKYTLGKFIQWVPVCPEVECGLPTPRESMQLVGDPENPRILTIKTHKDYTVQMKKWICSKVVALKHENVNGFVFKSKSPSCGMQGIKVYPSSSGISVGKGIGLFARGFMEKFTYVPTEDDCHLQVPERRENFIENVFVFYRWKKFLKEDGSIKGLTTFHANHKLLIMSHSTETVKDLGKMAAQPGGTGKKDLFDQYCKTLMTALKLKATVKKNINVLQHILGYFKRELSSWEKKELLGIIEQYREKQSPLIVPVTLLRHYAHKYDKEYLKSQYYLNPHPMEFRLRNQF</sequence>
<evidence type="ECO:0000313" key="4">
    <source>
        <dbReference type="EMBL" id="SOH03310.1"/>
    </source>
</evidence>
<dbReference type="InterPro" id="IPR017087">
    <property type="entry name" value="UCP037004"/>
</dbReference>